<evidence type="ECO:0000313" key="3">
    <source>
        <dbReference type="EMBL" id="VEU76494.1"/>
    </source>
</evidence>
<keyword evidence="4" id="KW-1185">Reference proteome</keyword>
<dbReference type="AlphaFoldDB" id="A0A449B7D3"/>
<feature type="coiled-coil region" evidence="1">
    <location>
        <begin position="279"/>
        <end position="306"/>
    </location>
</feature>
<keyword evidence="2" id="KW-1133">Transmembrane helix</keyword>
<name>A0A449B7D3_9BACT</name>
<evidence type="ECO:0000256" key="2">
    <source>
        <dbReference type="SAM" id="Phobius"/>
    </source>
</evidence>
<protein>
    <submittedName>
        <fullName evidence="3">Uncharacterized protein</fullName>
    </submittedName>
</protein>
<keyword evidence="2" id="KW-0472">Membrane</keyword>
<feature type="transmembrane region" description="Helical" evidence="2">
    <location>
        <begin position="83"/>
        <end position="109"/>
    </location>
</feature>
<proteinExistence type="predicted"/>
<dbReference type="KEGG" id="mcou:NCTC10179_00680"/>
<gene>
    <name evidence="3" type="ORF">NCTC10179_00680</name>
</gene>
<sequence length="353" mass="41648">MQTLLKKLQKVNRFNFLSILASNNEAKILKYFDSNRLISFDQIIYKFKISILTIISLIALWNSVFLFFYIFDFQSKTYHTVEIVSITIISLIVGVIVVWNIFDLLILFWEHHVQKSKFKFLKTTIKKESEKIEFLNEVFDSEKASNALLYKSKDFNQLIINVELVSLNLASDKQKALATLQKVTKLETNILQIIRSRTLKKVAVPLFVNLLLWFSIFILMILLTLIVSYKLLELPEGIRITKSINEGSFWDISSIFVTFAFIKTSNYFKEFQAQKEQYIQTILHNNQNAQNMLAQLSIEKLNYQQIIEILMNLTFVNDKKFIKLYRRQTKINKYKITNILKEITKEFQNQIEN</sequence>
<dbReference type="EMBL" id="LR215039">
    <property type="protein sequence ID" value="VEU76494.1"/>
    <property type="molecule type" value="Genomic_DNA"/>
</dbReference>
<keyword evidence="1" id="KW-0175">Coiled coil</keyword>
<feature type="transmembrane region" description="Helical" evidence="2">
    <location>
        <begin position="202"/>
        <end position="229"/>
    </location>
</feature>
<keyword evidence="2" id="KW-0812">Transmembrane</keyword>
<organism evidence="3 4">
    <name type="scientific">Mycoplasmopsis columboralis</name>
    <dbReference type="NCBI Taxonomy" id="171282"/>
    <lineage>
        <taxon>Bacteria</taxon>
        <taxon>Bacillati</taxon>
        <taxon>Mycoplasmatota</taxon>
        <taxon>Mycoplasmoidales</taxon>
        <taxon>Metamycoplasmataceae</taxon>
        <taxon>Mycoplasmopsis</taxon>
    </lineage>
</organism>
<dbReference type="Proteomes" id="UP000289497">
    <property type="component" value="Chromosome"/>
</dbReference>
<dbReference type="RefSeq" id="WP_036434275.1">
    <property type="nucleotide sequence ID" value="NZ_LR215039.1"/>
</dbReference>
<feature type="transmembrane region" description="Helical" evidence="2">
    <location>
        <begin position="49"/>
        <end position="71"/>
    </location>
</feature>
<evidence type="ECO:0000256" key="1">
    <source>
        <dbReference type="SAM" id="Coils"/>
    </source>
</evidence>
<reference evidence="3 4" key="1">
    <citation type="submission" date="2019-01" db="EMBL/GenBank/DDBJ databases">
        <authorList>
            <consortium name="Pathogen Informatics"/>
        </authorList>
    </citation>
    <scope>NUCLEOTIDE SEQUENCE [LARGE SCALE GENOMIC DNA]</scope>
    <source>
        <strain evidence="3 4">NCTC10179</strain>
    </source>
</reference>
<evidence type="ECO:0000313" key="4">
    <source>
        <dbReference type="Proteomes" id="UP000289497"/>
    </source>
</evidence>
<accession>A0A449B7D3</accession>